<sequence>MAHLSGHCTCGDIRFVTGAPVMRALCHCNICKAYHGRDFADFTIFRTSAFREESTGSVTYEVKKQPPLLKRGTCDNCAAPILERLTMPGLPKMMLIPTRWLTEQDQLPEPSFHMFYDLRVQDAADDLPKANGYLGSQILFARHFLPAVLSGKGKSAA</sequence>
<dbReference type="OrthoDB" id="9807246at2"/>
<organism evidence="6 7">
    <name type="scientific">Thalassovita mediterranea</name>
    <dbReference type="NCBI Taxonomy" id="340021"/>
    <lineage>
        <taxon>Bacteria</taxon>
        <taxon>Pseudomonadati</taxon>
        <taxon>Pseudomonadota</taxon>
        <taxon>Alphaproteobacteria</taxon>
        <taxon>Rhodobacterales</taxon>
        <taxon>Roseobacteraceae</taxon>
        <taxon>Thalassovita</taxon>
    </lineage>
</organism>
<evidence type="ECO:0000256" key="1">
    <source>
        <dbReference type="ARBA" id="ARBA00005495"/>
    </source>
</evidence>
<dbReference type="GO" id="GO:0046872">
    <property type="term" value="F:metal ion binding"/>
    <property type="evidence" value="ECO:0007669"/>
    <property type="project" value="UniProtKB-KW"/>
</dbReference>
<dbReference type="RefSeq" id="WP_058318986.1">
    <property type="nucleotide sequence ID" value="NZ_CYSF01000009.1"/>
</dbReference>
<dbReference type="InterPro" id="IPR011057">
    <property type="entry name" value="Mss4-like_sf"/>
</dbReference>
<protein>
    <recommendedName>
        <fullName evidence="5">CENP-V/GFA domain-containing protein</fullName>
    </recommendedName>
</protein>
<dbReference type="InterPro" id="IPR006913">
    <property type="entry name" value="CENP-V/GFA"/>
</dbReference>
<evidence type="ECO:0000256" key="3">
    <source>
        <dbReference type="ARBA" id="ARBA00022833"/>
    </source>
</evidence>
<dbReference type="SUPFAM" id="SSF51316">
    <property type="entry name" value="Mss4-like"/>
    <property type="match status" value="1"/>
</dbReference>
<feature type="domain" description="CENP-V/GFA" evidence="5">
    <location>
        <begin position="4"/>
        <end position="117"/>
    </location>
</feature>
<dbReference type="STRING" id="340021.TM5383_02116"/>
<dbReference type="EMBL" id="CYSF01000009">
    <property type="protein sequence ID" value="CUH84897.1"/>
    <property type="molecule type" value="Genomic_DNA"/>
</dbReference>
<dbReference type="PROSITE" id="PS51891">
    <property type="entry name" value="CENP_V_GFA"/>
    <property type="match status" value="1"/>
</dbReference>
<gene>
    <name evidence="6" type="ORF">TM5383_02116</name>
</gene>
<dbReference type="Gene3D" id="3.90.1590.10">
    <property type="entry name" value="glutathione-dependent formaldehyde- activating enzyme (gfa)"/>
    <property type="match status" value="1"/>
</dbReference>
<evidence type="ECO:0000313" key="7">
    <source>
        <dbReference type="Proteomes" id="UP000051681"/>
    </source>
</evidence>
<dbReference type="PANTHER" id="PTHR33337">
    <property type="entry name" value="GFA DOMAIN-CONTAINING PROTEIN"/>
    <property type="match status" value="1"/>
</dbReference>
<dbReference type="Pfam" id="PF04828">
    <property type="entry name" value="GFA"/>
    <property type="match status" value="1"/>
</dbReference>
<evidence type="ECO:0000256" key="4">
    <source>
        <dbReference type="ARBA" id="ARBA00023239"/>
    </source>
</evidence>
<dbReference type="GO" id="GO:0016846">
    <property type="term" value="F:carbon-sulfur lyase activity"/>
    <property type="evidence" value="ECO:0007669"/>
    <property type="project" value="InterPro"/>
</dbReference>
<keyword evidence="3" id="KW-0862">Zinc</keyword>
<dbReference type="Proteomes" id="UP000051681">
    <property type="component" value="Unassembled WGS sequence"/>
</dbReference>
<keyword evidence="7" id="KW-1185">Reference proteome</keyword>
<comment type="similarity">
    <text evidence="1">Belongs to the Gfa family.</text>
</comment>
<keyword evidence="4" id="KW-0456">Lyase</keyword>
<dbReference type="AlphaFoldDB" id="A0A0P1H5S1"/>
<keyword evidence="2" id="KW-0479">Metal-binding</keyword>
<accession>A0A0P1H5S1</accession>
<reference evidence="6 7" key="1">
    <citation type="submission" date="2015-09" db="EMBL/GenBank/DDBJ databases">
        <authorList>
            <consortium name="Swine Surveillance"/>
        </authorList>
    </citation>
    <scope>NUCLEOTIDE SEQUENCE [LARGE SCALE GENOMIC DNA]</scope>
    <source>
        <strain evidence="6 7">CECT 8383</strain>
    </source>
</reference>
<evidence type="ECO:0000313" key="6">
    <source>
        <dbReference type="EMBL" id="CUH84897.1"/>
    </source>
</evidence>
<evidence type="ECO:0000256" key="2">
    <source>
        <dbReference type="ARBA" id="ARBA00022723"/>
    </source>
</evidence>
<proteinExistence type="inferred from homology"/>
<dbReference type="PANTHER" id="PTHR33337:SF40">
    <property type="entry name" value="CENP-V_GFA DOMAIN-CONTAINING PROTEIN-RELATED"/>
    <property type="match status" value="1"/>
</dbReference>
<name>A0A0P1H5S1_9RHOB</name>
<evidence type="ECO:0000259" key="5">
    <source>
        <dbReference type="PROSITE" id="PS51891"/>
    </source>
</evidence>